<dbReference type="OrthoDB" id="5153444at2759"/>
<dbReference type="RefSeq" id="XP_018136997.1">
    <property type="nucleotide sequence ID" value="XM_018289582.1"/>
</dbReference>
<dbReference type="KEGG" id="pchm:VFPPC_11368"/>
<name>A0A179F0X9_METCM</name>
<dbReference type="AlphaFoldDB" id="A0A179F0X9"/>
<evidence type="ECO:0000313" key="2">
    <source>
        <dbReference type="Proteomes" id="UP000078397"/>
    </source>
</evidence>
<proteinExistence type="predicted"/>
<dbReference type="Proteomes" id="UP000078397">
    <property type="component" value="Unassembled WGS sequence"/>
</dbReference>
<dbReference type="EMBL" id="LSBJ02000013">
    <property type="protein sequence ID" value="OAQ58900.1"/>
    <property type="molecule type" value="Genomic_DNA"/>
</dbReference>
<dbReference type="GeneID" id="28853576"/>
<reference evidence="1 2" key="1">
    <citation type="journal article" date="2016" name="PLoS Pathog.">
        <title>Biosynthesis of antibiotic leucinostatins in bio-control fungus Purpureocillium lilacinum and their inhibition on phytophthora revealed by genome mining.</title>
        <authorList>
            <person name="Wang G."/>
            <person name="Liu Z."/>
            <person name="Lin R."/>
            <person name="Li E."/>
            <person name="Mao Z."/>
            <person name="Ling J."/>
            <person name="Yang Y."/>
            <person name="Yin W.B."/>
            <person name="Xie B."/>
        </authorList>
    </citation>
    <scope>NUCLEOTIDE SEQUENCE [LARGE SCALE GENOMIC DNA]</scope>
    <source>
        <strain evidence="1">170</strain>
    </source>
</reference>
<evidence type="ECO:0000313" key="1">
    <source>
        <dbReference type="EMBL" id="OAQ58900.1"/>
    </source>
</evidence>
<gene>
    <name evidence="1" type="ORF">VFPPC_11368</name>
</gene>
<accession>A0A179F0X9</accession>
<protein>
    <submittedName>
        <fullName evidence="1">Uncharacterized protein</fullName>
    </submittedName>
</protein>
<sequence>MTSSEPAFSAIATAATVDELIETIPAPYRPVLGPYIVKKYRIARSRTVTARTLSSYQRHMKRGTYPAAIRRSLMVPFLDVTNEFLASPQYASTSAVLHHGVIAARKAALENAISQKMAELAFLSSLPDLDVNTWKPTWARLVTNAAAELAHTYKGYLVQDVGGRHQLIGMPPAANNEFSAVLSCCVAYAARVLQLARTVTSGGSVVIPMVRLSGQQICDTSLKCRKGRKGYRQCKP</sequence>
<comment type="caution">
    <text evidence="1">The sequence shown here is derived from an EMBL/GenBank/DDBJ whole genome shotgun (WGS) entry which is preliminary data.</text>
</comment>
<organism evidence="1 2">
    <name type="scientific">Pochonia chlamydosporia 170</name>
    <dbReference type="NCBI Taxonomy" id="1380566"/>
    <lineage>
        <taxon>Eukaryota</taxon>
        <taxon>Fungi</taxon>
        <taxon>Dikarya</taxon>
        <taxon>Ascomycota</taxon>
        <taxon>Pezizomycotina</taxon>
        <taxon>Sordariomycetes</taxon>
        <taxon>Hypocreomycetidae</taxon>
        <taxon>Hypocreales</taxon>
        <taxon>Clavicipitaceae</taxon>
        <taxon>Pochonia</taxon>
    </lineage>
</organism>
<keyword evidence="2" id="KW-1185">Reference proteome</keyword>